<protein>
    <submittedName>
        <fullName evidence="2">TonB-dependent receptor</fullName>
    </submittedName>
</protein>
<organism evidence="1 2">
    <name type="scientific">Parastrongyloides trichosuri</name>
    <name type="common">Possum-specific nematode worm</name>
    <dbReference type="NCBI Taxonomy" id="131310"/>
    <lineage>
        <taxon>Eukaryota</taxon>
        <taxon>Metazoa</taxon>
        <taxon>Ecdysozoa</taxon>
        <taxon>Nematoda</taxon>
        <taxon>Chromadorea</taxon>
        <taxon>Rhabditida</taxon>
        <taxon>Tylenchina</taxon>
        <taxon>Panagrolaimomorpha</taxon>
        <taxon>Strongyloidoidea</taxon>
        <taxon>Strongyloididae</taxon>
        <taxon>Parastrongyloides</taxon>
    </lineage>
</organism>
<evidence type="ECO:0000313" key="1">
    <source>
        <dbReference type="Proteomes" id="UP000038045"/>
    </source>
</evidence>
<keyword evidence="1" id="KW-1185">Reference proteome</keyword>
<accession>A0A0N4Z3P2</accession>
<evidence type="ECO:0000313" key="2">
    <source>
        <dbReference type="WBParaSite" id="PTRK_0000153332.1"/>
    </source>
</evidence>
<dbReference type="AlphaFoldDB" id="A0A0N4Z3P2"/>
<sequence>MTIELHDHRYAHRQGVEYAFNFDSLYNYNISFTEHLNLKFKNPVKYFIMKYNDLERIGKSNITNGMNYKTISSKYNLIGQWAYHLGYTYSDLKYISELNIHQCDSGLIIADKTYNHSVLNDKSKTYDVDYGIVLLLKAENNRIIFKTFFYKG</sequence>
<reference evidence="2" key="1">
    <citation type="submission" date="2017-02" db="UniProtKB">
        <authorList>
            <consortium name="WormBaseParasite"/>
        </authorList>
    </citation>
    <scope>IDENTIFICATION</scope>
</reference>
<name>A0A0N4Z3P2_PARTI</name>
<dbReference type="WBParaSite" id="PTRK_0000153332.1">
    <property type="protein sequence ID" value="PTRK_0000153332.1"/>
    <property type="gene ID" value="PTRK_0000153332"/>
</dbReference>
<dbReference type="Proteomes" id="UP000038045">
    <property type="component" value="Unplaced"/>
</dbReference>
<proteinExistence type="predicted"/>